<dbReference type="AlphaFoldDB" id="A0A265N7L1"/>
<evidence type="ECO:0000259" key="10">
    <source>
        <dbReference type="Pfam" id="PF00155"/>
    </source>
</evidence>
<dbReference type="Gene3D" id="3.40.640.10">
    <property type="entry name" value="Type I PLP-dependent aspartate aminotransferase-like (Major domain)"/>
    <property type="match status" value="1"/>
</dbReference>
<evidence type="ECO:0000256" key="3">
    <source>
        <dbReference type="ARBA" id="ARBA00004953"/>
    </source>
</evidence>
<organism evidence="11 12">
    <name type="scientific">Virgibacillus indicus</name>
    <dbReference type="NCBI Taxonomy" id="2024554"/>
    <lineage>
        <taxon>Bacteria</taxon>
        <taxon>Bacillati</taxon>
        <taxon>Bacillota</taxon>
        <taxon>Bacilli</taxon>
        <taxon>Bacillales</taxon>
        <taxon>Bacillaceae</taxon>
        <taxon>Virgibacillus</taxon>
    </lineage>
</organism>
<dbReference type="Proteomes" id="UP000216498">
    <property type="component" value="Unassembled WGS sequence"/>
</dbReference>
<evidence type="ECO:0000313" key="11">
    <source>
        <dbReference type="EMBL" id="OZU87326.1"/>
    </source>
</evidence>
<dbReference type="NCBIfam" id="TIGR01140">
    <property type="entry name" value="L_thr_O3P_dcar"/>
    <property type="match status" value="1"/>
</dbReference>
<comment type="catalytic activity">
    <reaction evidence="9">
        <text>O-phospho-L-threonine + H(+) = (R)-1-aminopropan-2-yl phosphate + CO2</text>
        <dbReference type="Rhea" id="RHEA:11492"/>
        <dbReference type="ChEBI" id="CHEBI:15378"/>
        <dbReference type="ChEBI" id="CHEBI:16526"/>
        <dbReference type="ChEBI" id="CHEBI:58563"/>
        <dbReference type="ChEBI" id="CHEBI:58675"/>
        <dbReference type="EC" id="4.1.1.81"/>
    </reaction>
</comment>
<dbReference type="Pfam" id="PF00155">
    <property type="entry name" value="Aminotran_1_2"/>
    <property type="match status" value="1"/>
</dbReference>
<comment type="cofactor">
    <cofactor evidence="1">
        <name>pyridoxal 5'-phosphate</name>
        <dbReference type="ChEBI" id="CHEBI:597326"/>
    </cofactor>
</comment>
<evidence type="ECO:0000256" key="2">
    <source>
        <dbReference type="ARBA" id="ARBA00003444"/>
    </source>
</evidence>
<dbReference type="InterPro" id="IPR015424">
    <property type="entry name" value="PyrdxlP-dep_Trfase"/>
</dbReference>
<comment type="function">
    <text evidence="2">Decarboxylates L-threonine-O-3-phosphate to yield (R)-1-amino-2-propanol O-2-phosphate, the precursor for the linkage between the nucleotide loop and the corrin ring in cobalamin.</text>
</comment>
<dbReference type="EC" id="4.1.1.81" evidence="4"/>
<keyword evidence="12" id="KW-1185">Reference proteome</keyword>
<evidence type="ECO:0000256" key="9">
    <source>
        <dbReference type="ARBA" id="ARBA00048531"/>
    </source>
</evidence>
<dbReference type="SUPFAM" id="SSF53383">
    <property type="entry name" value="PLP-dependent transferases"/>
    <property type="match status" value="1"/>
</dbReference>
<evidence type="ECO:0000256" key="7">
    <source>
        <dbReference type="ARBA" id="ARBA00023239"/>
    </source>
</evidence>
<keyword evidence="6" id="KW-0663">Pyridoxal phosphate</keyword>
<dbReference type="InterPro" id="IPR004839">
    <property type="entry name" value="Aminotransferase_I/II_large"/>
</dbReference>
<dbReference type="InterPro" id="IPR005860">
    <property type="entry name" value="CobD"/>
</dbReference>
<reference evidence="11 12" key="1">
    <citation type="submission" date="2017-08" db="EMBL/GenBank/DDBJ databases">
        <title>Virgibacillus indicus sp. nov. and Virgibacillus profoundi sp. nov, two moderately halophilic bacteria isolated from marine sediment by using the Microfluidic Streak Plate.</title>
        <authorList>
            <person name="Xu B."/>
            <person name="Hu B."/>
            <person name="Wang J."/>
            <person name="Zhu Y."/>
            <person name="Huang L."/>
            <person name="Du W."/>
            <person name="Huang Y."/>
        </authorList>
    </citation>
    <scope>NUCLEOTIDE SEQUENCE [LARGE SCALE GENOMIC DNA]</scope>
    <source>
        <strain evidence="11 12">IO3-P2-C2</strain>
    </source>
</reference>
<evidence type="ECO:0000256" key="1">
    <source>
        <dbReference type="ARBA" id="ARBA00001933"/>
    </source>
</evidence>
<feature type="domain" description="Aminotransferase class I/classII large" evidence="10">
    <location>
        <begin position="24"/>
        <end position="350"/>
    </location>
</feature>
<evidence type="ECO:0000256" key="6">
    <source>
        <dbReference type="ARBA" id="ARBA00022898"/>
    </source>
</evidence>
<dbReference type="EMBL" id="NPMS01000011">
    <property type="protein sequence ID" value="OZU87326.1"/>
    <property type="molecule type" value="Genomic_DNA"/>
</dbReference>
<dbReference type="GO" id="GO:0009236">
    <property type="term" value="P:cobalamin biosynthetic process"/>
    <property type="evidence" value="ECO:0007669"/>
    <property type="project" value="UniProtKB-UniPathway"/>
</dbReference>
<dbReference type="PANTHER" id="PTHR42885:SF1">
    <property type="entry name" value="THREONINE-PHOSPHATE DECARBOXYLASE"/>
    <property type="match status" value="1"/>
</dbReference>
<dbReference type="InterPro" id="IPR004838">
    <property type="entry name" value="NHTrfase_class1_PyrdxlP-BS"/>
</dbReference>
<dbReference type="GO" id="GO:0030170">
    <property type="term" value="F:pyridoxal phosphate binding"/>
    <property type="evidence" value="ECO:0007669"/>
    <property type="project" value="InterPro"/>
</dbReference>
<evidence type="ECO:0000256" key="4">
    <source>
        <dbReference type="ARBA" id="ARBA00012285"/>
    </source>
</evidence>
<dbReference type="PROSITE" id="PS00105">
    <property type="entry name" value="AA_TRANSFER_CLASS_1"/>
    <property type="match status" value="1"/>
</dbReference>
<dbReference type="GO" id="GO:0048472">
    <property type="term" value="F:threonine-phosphate decarboxylase activity"/>
    <property type="evidence" value="ECO:0007669"/>
    <property type="project" value="UniProtKB-EC"/>
</dbReference>
<protein>
    <recommendedName>
        <fullName evidence="4">threonine-phosphate decarboxylase</fullName>
        <ecNumber evidence="4">4.1.1.81</ecNumber>
    </recommendedName>
    <alternativeName>
        <fullName evidence="8">L-threonine-O-3-phosphate decarboxylase</fullName>
    </alternativeName>
</protein>
<dbReference type="InterPro" id="IPR015422">
    <property type="entry name" value="PyrdxlP-dep_Trfase_small"/>
</dbReference>
<keyword evidence="5" id="KW-0169">Cobalamin biosynthesis</keyword>
<dbReference type="UniPathway" id="UPA00148"/>
<dbReference type="PANTHER" id="PTHR42885">
    <property type="entry name" value="HISTIDINOL-PHOSPHATE AMINOTRANSFERASE-RELATED"/>
    <property type="match status" value="1"/>
</dbReference>
<evidence type="ECO:0000256" key="8">
    <source>
        <dbReference type="ARBA" id="ARBA00029996"/>
    </source>
</evidence>
<dbReference type="OrthoDB" id="9813612at2"/>
<evidence type="ECO:0000313" key="12">
    <source>
        <dbReference type="Proteomes" id="UP000216498"/>
    </source>
</evidence>
<dbReference type="RefSeq" id="WP_094887115.1">
    <property type="nucleotide sequence ID" value="NZ_NPMS01000011.1"/>
</dbReference>
<comment type="pathway">
    <text evidence="3">Cofactor biosynthesis; adenosylcobalamin biosynthesis.</text>
</comment>
<dbReference type="CDD" id="cd00609">
    <property type="entry name" value="AAT_like"/>
    <property type="match status" value="1"/>
</dbReference>
<evidence type="ECO:0000256" key="5">
    <source>
        <dbReference type="ARBA" id="ARBA00022573"/>
    </source>
</evidence>
<proteinExistence type="predicted"/>
<name>A0A265N7L1_9BACI</name>
<comment type="caution">
    <text evidence="11">The sequence shown here is derived from an EMBL/GenBank/DDBJ whole genome shotgun (WGS) entry which is preliminary data.</text>
</comment>
<accession>A0A265N7L1</accession>
<dbReference type="InterPro" id="IPR015421">
    <property type="entry name" value="PyrdxlP-dep_Trfase_major"/>
</dbReference>
<keyword evidence="7" id="KW-0456">Lyase</keyword>
<dbReference type="Gene3D" id="3.90.1150.10">
    <property type="entry name" value="Aspartate Aminotransferase, domain 1"/>
    <property type="match status" value="1"/>
</dbReference>
<gene>
    <name evidence="11" type="ORF">CIL03_17190</name>
</gene>
<sequence>MNWPKHGSNPQYIYKETGIPKPEKWIDFSANINPLGSPQILKEKWLDFYQKINDYPDPHTQVLKKLISNKTAVDPESILLGNGGAELIALLGRILAGGNVLLIEPAFSEYESACSANDCQIFYHQLDEPAWELNVEEITSKLSAIDAVFLCTPNNPTGIGYSNETIVKLLEECKKTDTLLILDEAFYDFLEDYTPISPLIKEYSNLVIIRSMTKMFAIPGLRLGYILANPRVIDKLSGYQPHWSVNALAMSAGELFLQDTYFVQNIVNYIRSEREKLFSFFLAEGFEFSPSQVNFYLLRDPLEKEQMPLFTFLLRRGIVPRHTFNFPGLEGKWLRFAIKSTEENNYLMEVFEEWRQLP</sequence>